<dbReference type="PANTHER" id="PTHR13318">
    <property type="entry name" value="PARTNER OF PAIRED, ISOFORM B-RELATED"/>
    <property type="match status" value="1"/>
</dbReference>
<dbReference type="GO" id="GO:0019005">
    <property type="term" value="C:SCF ubiquitin ligase complex"/>
    <property type="evidence" value="ECO:0007669"/>
    <property type="project" value="TreeGrafter"/>
</dbReference>
<feature type="region of interest" description="Disordered" evidence="1">
    <location>
        <begin position="274"/>
        <end position="306"/>
    </location>
</feature>
<dbReference type="SUPFAM" id="SSF81383">
    <property type="entry name" value="F-box domain"/>
    <property type="match status" value="1"/>
</dbReference>
<dbReference type="SUPFAM" id="SSF52047">
    <property type="entry name" value="RNI-like"/>
    <property type="match status" value="1"/>
</dbReference>
<evidence type="ECO:0000256" key="1">
    <source>
        <dbReference type="SAM" id="MobiDB-lite"/>
    </source>
</evidence>
<dbReference type="Proteomes" id="UP000780801">
    <property type="component" value="Unassembled WGS sequence"/>
</dbReference>
<name>A0A9P6KBK7_9FUNG</name>
<proteinExistence type="predicted"/>
<dbReference type="EMBL" id="JAABOA010003237">
    <property type="protein sequence ID" value="KAF9578876.1"/>
    <property type="molecule type" value="Genomic_DNA"/>
</dbReference>
<reference evidence="3" key="1">
    <citation type="journal article" date="2020" name="Fungal Divers.">
        <title>Resolving the Mortierellaceae phylogeny through synthesis of multi-gene phylogenetics and phylogenomics.</title>
        <authorList>
            <person name="Vandepol N."/>
            <person name="Liber J."/>
            <person name="Desiro A."/>
            <person name="Na H."/>
            <person name="Kennedy M."/>
            <person name="Barry K."/>
            <person name="Grigoriev I.V."/>
            <person name="Miller A.N."/>
            <person name="O'Donnell K."/>
            <person name="Stajich J.E."/>
            <person name="Bonito G."/>
        </authorList>
    </citation>
    <scope>NUCLEOTIDE SEQUENCE</scope>
    <source>
        <strain evidence="3">KOD1015</strain>
    </source>
</reference>
<accession>A0A9P6KBK7</accession>
<dbReference type="SMART" id="SM00367">
    <property type="entry name" value="LRR_CC"/>
    <property type="match status" value="4"/>
</dbReference>
<sequence length="681" mass="75965">MDPVVLLAPCAQSPCSLFVLPELDRFVAKYLDQATLARAARVSKLWNSVFMPELWKQLSLSHHTDDDDDIDDDCSIFSRASPPTSLPSLPSSCSSTWSNSSLTMSPPGLMPLIIEKSIPKLSWSQRAFIRSSQNKKLWGLLRHGQMVQELTATGLTDQEIDLIRICCPNLRILELIGGRYSIETLSDLFGGPCQSTLQTVRFRSCMVLKDIFKPLALLTNMREFELHGSFVGNTITSPHFFERELFPVLAACPSLRTIHMAQVYIVDQEIDHDEDDEDESSHWDGKHQKHPFQNSRPGSNRDSNDARSSIPLLAFSSVRTTTADPSISILSAQLKARLNPTGMFRPLAPPNSLNSASIMRLPLRSPLKRLTLDCGDIPESVIMSLLKRCPLLEELSLDASRTLTDTSLSRLHRLCPNVIRISLNGCEAATARGLISLFHNYPNLVSVSLKDNLLSDEALAHLARSCRLLQSLNINDCRGVTELGIQEIFKHCAMLSFFSLRMVPMLSYFIFDEILAKAISAASPCSGSQGSAMDRINRVVMHGATGTWACRHSLESLHLPDLCVPMRAVTDKYLQFSAHQRDGAQPLKSNQVIQRFLEQLTRIKHLTIGGSSLDFNIFLQDLGHTPALETLRITRLGQPLNAEDVQRFVETVVPHLRTLIVPSFGSFLAKSWITEHRPDLL</sequence>
<evidence type="ECO:0000259" key="2">
    <source>
        <dbReference type="Pfam" id="PF12937"/>
    </source>
</evidence>
<evidence type="ECO:0000313" key="3">
    <source>
        <dbReference type="EMBL" id="KAF9578876.1"/>
    </source>
</evidence>
<dbReference type="Gene3D" id="3.80.10.10">
    <property type="entry name" value="Ribonuclease Inhibitor"/>
    <property type="match status" value="2"/>
</dbReference>
<comment type="caution">
    <text evidence="3">The sequence shown here is derived from an EMBL/GenBank/DDBJ whole genome shotgun (WGS) entry which is preliminary data.</text>
</comment>
<dbReference type="AlphaFoldDB" id="A0A9P6KBK7"/>
<dbReference type="InterPro" id="IPR001810">
    <property type="entry name" value="F-box_dom"/>
</dbReference>
<evidence type="ECO:0000313" key="4">
    <source>
        <dbReference type="Proteomes" id="UP000780801"/>
    </source>
</evidence>
<dbReference type="InterPro" id="IPR006553">
    <property type="entry name" value="Leu-rich_rpt_Cys-con_subtyp"/>
</dbReference>
<organism evidence="3 4">
    <name type="scientific">Lunasporangiospora selenospora</name>
    <dbReference type="NCBI Taxonomy" id="979761"/>
    <lineage>
        <taxon>Eukaryota</taxon>
        <taxon>Fungi</taxon>
        <taxon>Fungi incertae sedis</taxon>
        <taxon>Mucoromycota</taxon>
        <taxon>Mortierellomycotina</taxon>
        <taxon>Mortierellomycetes</taxon>
        <taxon>Mortierellales</taxon>
        <taxon>Mortierellaceae</taxon>
        <taxon>Lunasporangiospora</taxon>
    </lineage>
</organism>
<dbReference type="InterPro" id="IPR036047">
    <property type="entry name" value="F-box-like_dom_sf"/>
</dbReference>
<dbReference type="OrthoDB" id="421226at2759"/>
<dbReference type="GO" id="GO:0031146">
    <property type="term" value="P:SCF-dependent proteasomal ubiquitin-dependent protein catabolic process"/>
    <property type="evidence" value="ECO:0007669"/>
    <property type="project" value="TreeGrafter"/>
</dbReference>
<keyword evidence="4" id="KW-1185">Reference proteome</keyword>
<protein>
    <recommendedName>
        <fullName evidence="2">F-box domain-containing protein</fullName>
    </recommendedName>
</protein>
<gene>
    <name evidence="3" type="ORF">BGW38_005113</name>
</gene>
<dbReference type="Pfam" id="PF12937">
    <property type="entry name" value="F-box-like"/>
    <property type="match status" value="1"/>
</dbReference>
<feature type="compositionally biased region" description="Polar residues" evidence="1">
    <location>
        <begin position="291"/>
        <end position="301"/>
    </location>
</feature>
<dbReference type="InterPro" id="IPR032675">
    <property type="entry name" value="LRR_dom_sf"/>
</dbReference>
<feature type="domain" description="F-box" evidence="2">
    <location>
        <begin position="29"/>
        <end position="60"/>
    </location>
</feature>